<dbReference type="InterPro" id="IPR018936">
    <property type="entry name" value="PI3/4_kinase_CS"/>
</dbReference>
<dbReference type="PANTHER" id="PTHR11139">
    <property type="entry name" value="ATAXIA TELANGIECTASIA MUTATED ATM -RELATED"/>
    <property type="match status" value="1"/>
</dbReference>
<dbReference type="Pfam" id="PF00454">
    <property type="entry name" value="PI3_PI4_kinase"/>
    <property type="match status" value="1"/>
</dbReference>
<dbReference type="Pfam" id="PF15785">
    <property type="entry name" value="SMG1"/>
    <property type="match status" value="1"/>
</dbReference>
<dbReference type="PROSITE" id="PS51190">
    <property type="entry name" value="FATC"/>
    <property type="match status" value="1"/>
</dbReference>
<feature type="region of interest" description="Disordered" evidence="12">
    <location>
        <begin position="1865"/>
        <end position="1888"/>
    </location>
</feature>
<dbReference type="FunFam" id="3.30.1010.10:FF:000010">
    <property type="entry name" value="serine/threonine-protein kinase SMG1 isoform X1"/>
    <property type="match status" value="1"/>
</dbReference>
<dbReference type="Pfam" id="PF02260">
    <property type="entry name" value="FATC"/>
    <property type="match status" value="1"/>
</dbReference>
<dbReference type="KEGG" id="cvn:111118848"/>
<evidence type="ECO:0000313" key="16">
    <source>
        <dbReference type="Proteomes" id="UP000694844"/>
    </source>
</evidence>
<dbReference type="RefSeq" id="XP_022314240.1">
    <property type="nucleotide sequence ID" value="XM_022458532.1"/>
</dbReference>
<dbReference type="GO" id="GO:0005524">
    <property type="term" value="F:ATP binding"/>
    <property type="evidence" value="ECO:0007669"/>
    <property type="project" value="UniProtKB-KW"/>
</dbReference>
<dbReference type="InterPro" id="IPR016024">
    <property type="entry name" value="ARM-type_fold"/>
</dbReference>
<feature type="domain" description="FAT" evidence="14">
    <location>
        <begin position="1290"/>
        <end position="1847"/>
    </location>
</feature>
<sequence>MSEKSIGAKGKPPDKQEATAEANAPILKEKAVNNLNENACGEKSEVPKISDKPKVFERKPEARPNMKINPSSRNGKPKREEDKRSSYPVRSSHSRGRHYEKSDSRTYQSSSYKSDAKRSDSTKAFADDSRLSKYIRRVLRDGDKERRASTAKQLRDYLRTSDGIKSVCKVLEEAWTSLQDVFYERPSLCPREVKVEVAKCIGIIGGIMGHDSQRYFQWLFNQTNNMVDDDIRSLFIDALHETLRYDEKKQATAGLMPMVMANVQTLLENADTPDLLNSVVNVILHIAKNYPNVFTSHFRDTVDILVGWHIDSTQKDSLIEFTSNALIEFHRYWVNDISFSTTLLGQFLEDMEAYAEDLAYGCGDQAYSDEEVPSPEDCIVKIGALLKVFTTVVRSMGEEFTPSKQITREYITQILDRITKSVDTAIRHYFSEYMMIEANTCILILIGQLQTEVVHSEEPLLAFLLYQVFTQRLVSYRCVSSTLTICQKVIETFGTQLPVSFVSQLFATESILQKYRFCQSEQIIQQILALYHDVMALKSVPLLEESFKYVVGDLQQAFNTLLKAAGQTSEKCVIAVNPYGDVTYSVTEAESVCIFNLCALAEIGNTKSNLIAMWALSPSIFDLVSKHFSPLDEVVSSTYPAVQYALLNTLYSHCARHGNFVSSSSLIMQSTRLDGSLMANVNPTTASNFTQILRLLAGLLSQGHASYDSRCLGLKWIADIIGSLQTNPQIFYSDEFTNVIRYITQLGHNSDFQVSMSVCKCLQDVYRINSNLPINLIQSAVKLCVYRLSDVRPEVREGYLSLLRLLPVNVTTRLYSLLHLGGDNDQSISVHEGAEGVTAAWLARRSHISRIPNGGFHAVNFRQIMAHILHDTQPIQSGSWNWLEAMFYSCQHATHDNKMMETFRMSNFVDNNESMLWFWATWESAQYCVLNRLRTPLGKPQDTFTSIEGVLKMFAKELDKPVDERNDINKSDQKKGGSKSNDLSCHLRVHLLLHFMEHLEKLLYNAYEGCAVAMPMSPKTVRTFFRTNKGTCLEWLSRIRSSVIKIALHSGMPAMAVRQCHQLLQEMKDNNTVQGFEFEQTVLFLVKALVELKEGDAIMGVYNWCKELTGKKFLWIKALVEKAAGKYESAAKELKNVLKVMVSSDSEKMDSPREDLSKMDVIMPKKITGILSKQSPFPQPDSNIPTLKVHFVVTEVFDCYEKLCDWESVVEWQENVLQYRQNYSNLQAAFNSHIDLNYIRALAAFESGDFEEVKEKLELVPGASLSDLNTSPHSYSLWSSKEKLDLINKQFIRLASVCQDPKSTVNKNDISKCLNHVESLEESVLRVASLEWPLMSNQKALTHLCTTTVLHKQIDDKKSKMILLPLSEDDRMDAEEHDITSFLHLQRLLDIQKHNDAVEKKSSLTNQILKIQLSTASLARKQGNTKLAETVLLSQIDTLLKTNVENGRVVPEDLLMALSTLQSNKKAVSQLEVLRVERESAKLLHSMSQQKESIDVLSSSIVGFICADLKQEKKDKEFLESCSQLCGKSLLTLVKWLQLDYKNLSSVFTPGNQSEEDSVLAQNVQLLMETEGRAAKKGMGLVMEEKNISIGESAIVNDSDSLIGRLLHLSTIECPTLSKAWFQLAGWCYKWGRKSVDNASHGSVELLSEEIEEVKAILPKGTSMEETGNVLNVLRQIHSLDNSEEDICEQEQGHYDDGAETTRRQLLSCCLSLQIASEECVEGLLAIWRGIVYRIYHYYQLSAKAYFTYLQLNGKAKSEESNEDGNVIATLRLLRLLVKHAWELRNVLESGLASTPTTPWKGIIPQLFSRLSHPELYVRQSISDLLCRVAHDAPHLIVYPAVVGSSTKMEDTDTKREGLLNQYLTKQMDDEEDEDKSQEDDSEEEDVTNTMLQNCLASIVEALSYNNPLMIREVKQLVHELRRITLLWDELWLGTLNQQHIDVTRKLQQLEAEVKKVMNNASLSKDEKMAIIKEKHRTIMKPTLYTLERLQEITSQEVETPHEHWFQENYGKLITMAMDRLRNPTNPNHPSSSWQPFKQLHSSLQQRAQKRSSLILKMDRISPKLQSLKSTVIAMPGLGMSGKFVTIESVSNTVQILPTKTKPKKLILLGSDGKRYPYLFKGLEDLHLDERIMQFLGIVNNMFVNANRQEQQLFRARHYSVTPLGPRSGLIQWVDGATPLFSLYKRWQQRDALAQSIKNQSTSSASSTNQATTILRPSEIFYNQLTPALREKGITNLENRKEWPQSVLRSVLQDLIAETPGDLLAREIWCSSTGSNEWWHITQSYSRSTAVMSMIGYIIGLGDRHLDNVLVDLATGEVVHIDYNVCFEKGKGLRVPEKVPFRLTQNIETALGVTGIEGTFRISCEHVMKTLRKGRETLLTLLEAFVYDPLVDWTTGNEGGYAGAFYGGGGLSVMGAGGDNRQTKRDMEREITLSMFSIRMAEMKVPWIKNRDDLSRALPKLREEVRRWCAAADKHLAAEGNQERMKEVKSLVKDALSDPDHPLFSLHERYEEYAVVKANRDSVFEVLEKTINEFSHWQKLHKHVVESIQGAPFQKMCADVATPLNLGTTSFAPVTDFLQGAGQSQIVSQCEQLEGEMVSYLQLQRSQLHRAMDVLHTYATIISQFGTSFADQNRTGYYLMWLQEVLCDFTSERCEEIVSHFHELYGKQGFSTAKTQLVLNTEARLQGIITDVNARLIKLLERRSQENAETEYLELQILEQNKTVQAFVAENGMSGVSSLMAWVISALCALNKRYNQMEGAAAGAGDRLMDLTSRDGDWFLDELCSMSSNVMHYIDILKVNTSVQDLEHFSSLYLALTSTHSVYTALQDLNLNFRSIILPEALKAIQAQNASVCSALQDLEKLFTDAGYPIETVIAQLESLHRNAIMGSENDNLEMMAVVKRMQTQYQEILAGPEEGEMSPGQMLLMGFNGLFTRLEDEFTGLMDAMDSLQVPEVWRKVDAVREGKAMQLSSFTSSTRHYLSGLFFVKRLQAMQTFFHMCTQYAANLQGIEGGNCYDDEQLSRPIKRFIAEYVRKQVIGFPSQVLGYMLCVFIDALGVNVTAEIELKDIGAESKVPLEDLRKKAVDTCVRNSQFQHLHFTQASTIVSALDSVWRRHDLARRLDSSLVIMKNCLQRSQLQIARVQWLHEDLFVTAGRHLTQMVMPNRATVMSEMRKSMQALASQETGLVNCYSHYIQLESSIIQRLKWAAGANPSLNLVLQQFDEASTYRKLLYEEERKKATEVVSLCQGILHLEALRTRTSEASASDTNFLNLINKCSETCMMMESTNSSVTDTEILLMNTKGTGENQRIDRKWLEECRGDVQSQMDTLRQEAEKLHKDVDVAQDAIKDEVTAIKMILTTHHKLMSDIRTILKSMSKLEEQDEGDSPVFNGIREYLLVYKNFSENLTMVLKLVLMEDMTKEGMTEADSMIETLLMQVPQIFDDLVNLAPPLIADEEETAETASESSFASALKKPLESKELSSPVRKPLNRETMTPGQGSSPHINLMAKISSQSGKKLDKVTRDPRTGKAIQERNSYAVSVWRRVKMKLDGRDPDLNKRLSVAEQVEFVLKEARNLDNLAVLYEGWTPWV</sequence>
<dbReference type="SMART" id="SM00146">
    <property type="entry name" value="PI3Kc"/>
    <property type="match status" value="1"/>
</dbReference>
<dbReference type="GO" id="GO:0000184">
    <property type="term" value="P:nuclear-transcribed mRNA catabolic process, nonsense-mediated decay"/>
    <property type="evidence" value="ECO:0007669"/>
    <property type="project" value="UniProtKB-KW"/>
</dbReference>
<dbReference type="Gene3D" id="1.10.1070.11">
    <property type="entry name" value="Phosphatidylinositol 3-/4-kinase, catalytic domain"/>
    <property type="match status" value="1"/>
</dbReference>
<dbReference type="SMART" id="SM01345">
    <property type="entry name" value="Rapamycin_bind"/>
    <property type="match status" value="1"/>
</dbReference>
<dbReference type="InterPro" id="IPR000403">
    <property type="entry name" value="PI3/4_kinase_cat_dom"/>
</dbReference>
<evidence type="ECO:0000256" key="6">
    <source>
        <dbReference type="ARBA" id="ARBA00022777"/>
    </source>
</evidence>
<dbReference type="InterPro" id="IPR011009">
    <property type="entry name" value="Kinase-like_dom_sf"/>
</dbReference>
<reference evidence="17" key="1">
    <citation type="submission" date="2025-08" db="UniProtKB">
        <authorList>
            <consortium name="RefSeq"/>
        </authorList>
    </citation>
    <scope>IDENTIFICATION</scope>
    <source>
        <tissue evidence="17">Whole sample</tissue>
    </source>
</reference>
<dbReference type="SMART" id="SM01343">
    <property type="entry name" value="FATC"/>
    <property type="match status" value="1"/>
</dbReference>
<dbReference type="GO" id="GO:0004674">
    <property type="term" value="F:protein serine/threonine kinase activity"/>
    <property type="evidence" value="ECO:0007669"/>
    <property type="project" value="UniProtKB-KW"/>
</dbReference>
<evidence type="ECO:0000256" key="3">
    <source>
        <dbReference type="ARBA" id="ARBA00022527"/>
    </source>
</evidence>
<dbReference type="PANTHER" id="PTHR11139:SF71">
    <property type="entry name" value="SERINE_THREONINE-PROTEIN KINASE SMG1"/>
    <property type="match status" value="1"/>
</dbReference>
<keyword evidence="8" id="KW-0866">Nonsense-mediated mRNA decay</keyword>
<keyword evidence="6" id="KW-0418">Kinase</keyword>
<dbReference type="Proteomes" id="UP000694844">
    <property type="component" value="Chromosome 2"/>
</dbReference>
<keyword evidence="3" id="KW-0723">Serine/threonine-protein kinase</keyword>
<keyword evidence="16" id="KW-1185">Reference proteome</keyword>
<evidence type="ECO:0000313" key="17">
    <source>
        <dbReference type="RefSeq" id="XP_022314240.1"/>
    </source>
</evidence>
<keyword evidence="7" id="KW-0067">ATP-binding</keyword>
<evidence type="ECO:0000259" key="13">
    <source>
        <dbReference type="PROSITE" id="PS50290"/>
    </source>
</evidence>
<feature type="compositionally biased region" description="Basic and acidic residues" evidence="12">
    <location>
        <begin position="40"/>
        <end position="64"/>
    </location>
</feature>
<proteinExistence type="inferred from homology"/>
<name>A0A8B8CEX4_CRAVI</name>
<feature type="compositionally biased region" description="Acidic residues" evidence="12">
    <location>
        <begin position="1869"/>
        <end position="1887"/>
    </location>
</feature>
<dbReference type="GO" id="GO:0005634">
    <property type="term" value="C:nucleus"/>
    <property type="evidence" value="ECO:0007669"/>
    <property type="project" value="TreeGrafter"/>
</dbReference>
<dbReference type="InterPro" id="IPR039414">
    <property type="entry name" value="SMG1_PIKKc"/>
</dbReference>
<evidence type="ECO:0000256" key="9">
    <source>
        <dbReference type="ARBA" id="ARBA00047899"/>
    </source>
</evidence>
<feature type="domain" description="PI3K/PI4K catalytic" evidence="13">
    <location>
        <begin position="2090"/>
        <end position="2436"/>
    </location>
</feature>
<feature type="region of interest" description="Disordered" evidence="12">
    <location>
        <begin position="3455"/>
        <end position="3502"/>
    </location>
</feature>
<feature type="domain" description="FATC" evidence="15">
    <location>
        <begin position="3556"/>
        <end position="3588"/>
    </location>
</feature>
<evidence type="ECO:0000256" key="5">
    <source>
        <dbReference type="ARBA" id="ARBA00022741"/>
    </source>
</evidence>
<dbReference type="InterPro" id="IPR031559">
    <property type="entry name" value="SMG1"/>
</dbReference>
<dbReference type="InterPro" id="IPR003152">
    <property type="entry name" value="FATC_dom"/>
</dbReference>
<dbReference type="InterPro" id="IPR050517">
    <property type="entry name" value="DDR_Repair_Kinase"/>
</dbReference>
<dbReference type="SUPFAM" id="SSF48371">
    <property type="entry name" value="ARM repeat"/>
    <property type="match status" value="1"/>
</dbReference>
<gene>
    <name evidence="17" type="primary">LOC111118848</name>
</gene>
<dbReference type="PROSITE" id="PS50290">
    <property type="entry name" value="PI3_4_KINASE_3"/>
    <property type="match status" value="1"/>
</dbReference>
<evidence type="ECO:0000256" key="11">
    <source>
        <dbReference type="SAM" id="Coils"/>
    </source>
</evidence>
<keyword evidence="11" id="KW-0175">Coiled coil</keyword>
<evidence type="ECO:0000259" key="14">
    <source>
        <dbReference type="PROSITE" id="PS51189"/>
    </source>
</evidence>
<feature type="coiled-coil region" evidence="11">
    <location>
        <begin position="3318"/>
        <end position="3345"/>
    </location>
</feature>
<evidence type="ECO:0000256" key="12">
    <source>
        <dbReference type="SAM" id="MobiDB-lite"/>
    </source>
</evidence>
<dbReference type="GeneID" id="111118848"/>
<feature type="compositionally biased region" description="Polar residues" evidence="12">
    <location>
        <begin position="3490"/>
        <end position="3501"/>
    </location>
</feature>
<feature type="compositionally biased region" description="Low complexity" evidence="12">
    <location>
        <begin position="3459"/>
        <end position="3469"/>
    </location>
</feature>
<comment type="catalytic activity">
    <reaction evidence="9">
        <text>L-threonyl-[protein] + ATP = O-phospho-L-threonyl-[protein] + ADP + H(+)</text>
        <dbReference type="Rhea" id="RHEA:46608"/>
        <dbReference type="Rhea" id="RHEA-COMP:11060"/>
        <dbReference type="Rhea" id="RHEA-COMP:11605"/>
        <dbReference type="ChEBI" id="CHEBI:15378"/>
        <dbReference type="ChEBI" id="CHEBI:30013"/>
        <dbReference type="ChEBI" id="CHEBI:30616"/>
        <dbReference type="ChEBI" id="CHEBI:61977"/>
        <dbReference type="ChEBI" id="CHEBI:456216"/>
        <dbReference type="EC" id="2.7.11.1"/>
    </reaction>
</comment>
<keyword evidence="5" id="KW-0547">Nucleotide-binding</keyword>
<dbReference type="EC" id="2.7.11.1" evidence="2"/>
<protein>
    <recommendedName>
        <fullName evidence="2">non-specific serine/threonine protein kinase</fullName>
        <ecNumber evidence="2">2.7.11.1</ecNumber>
    </recommendedName>
</protein>
<dbReference type="OrthoDB" id="10065496at2759"/>
<comment type="catalytic activity">
    <reaction evidence="10">
        <text>L-seryl-[protein] + ATP = O-phospho-L-seryl-[protein] + ADP + H(+)</text>
        <dbReference type="Rhea" id="RHEA:17989"/>
        <dbReference type="Rhea" id="RHEA-COMP:9863"/>
        <dbReference type="Rhea" id="RHEA-COMP:11604"/>
        <dbReference type="ChEBI" id="CHEBI:15378"/>
        <dbReference type="ChEBI" id="CHEBI:29999"/>
        <dbReference type="ChEBI" id="CHEBI:30616"/>
        <dbReference type="ChEBI" id="CHEBI:83421"/>
        <dbReference type="ChEBI" id="CHEBI:456216"/>
        <dbReference type="EC" id="2.7.11.1"/>
    </reaction>
</comment>
<feature type="coiled-coil region" evidence="11">
    <location>
        <begin position="1933"/>
        <end position="1967"/>
    </location>
</feature>
<evidence type="ECO:0000256" key="8">
    <source>
        <dbReference type="ARBA" id="ARBA00023161"/>
    </source>
</evidence>
<evidence type="ECO:0000256" key="2">
    <source>
        <dbReference type="ARBA" id="ARBA00012513"/>
    </source>
</evidence>
<accession>A0A8B8CEX4</accession>
<dbReference type="Gene3D" id="3.30.1010.10">
    <property type="entry name" value="Phosphatidylinositol 3-kinase Catalytic Subunit, Chain A, domain 4"/>
    <property type="match status" value="1"/>
</dbReference>
<evidence type="ECO:0000256" key="7">
    <source>
        <dbReference type="ARBA" id="ARBA00022840"/>
    </source>
</evidence>
<evidence type="ECO:0000256" key="10">
    <source>
        <dbReference type="ARBA" id="ARBA00048679"/>
    </source>
</evidence>
<feature type="region of interest" description="Disordered" evidence="12">
    <location>
        <begin position="1"/>
        <end position="123"/>
    </location>
</feature>
<dbReference type="SUPFAM" id="SSF56112">
    <property type="entry name" value="Protein kinase-like (PK-like)"/>
    <property type="match status" value="1"/>
</dbReference>
<evidence type="ECO:0000259" key="15">
    <source>
        <dbReference type="PROSITE" id="PS51190"/>
    </source>
</evidence>
<comment type="similarity">
    <text evidence="1">Belongs to the PI3/PI4-kinase family.</text>
</comment>
<dbReference type="PROSITE" id="PS51189">
    <property type="entry name" value="FAT"/>
    <property type="match status" value="1"/>
</dbReference>
<organism evidence="16 17">
    <name type="scientific">Crassostrea virginica</name>
    <name type="common">Eastern oyster</name>
    <dbReference type="NCBI Taxonomy" id="6565"/>
    <lineage>
        <taxon>Eukaryota</taxon>
        <taxon>Metazoa</taxon>
        <taxon>Spiralia</taxon>
        <taxon>Lophotrochozoa</taxon>
        <taxon>Mollusca</taxon>
        <taxon>Bivalvia</taxon>
        <taxon>Autobranchia</taxon>
        <taxon>Pteriomorphia</taxon>
        <taxon>Ostreida</taxon>
        <taxon>Ostreoidea</taxon>
        <taxon>Ostreidae</taxon>
        <taxon>Crassostrea</taxon>
    </lineage>
</organism>
<keyword evidence="4" id="KW-0808">Transferase</keyword>
<evidence type="ECO:0000256" key="4">
    <source>
        <dbReference type="ARBA" id="ARBA00022679"/>
    </source>
</evidence>
<dbReference type="InterPro" id="IPR036940">
    <property type="entry name" value="PI3/4_kinase_cat_sf"/>
</dbReference>
<dbReference type="PROSITE" id="PS00916">
    <property type="entry name" value="PI3_4_KINASE_2"/>
    <property type="match status" value="1"/>
</dbReference>
<feature type="compositionally biased region" description="Basic and acidic residues" evidence="12">
    <location>
        <begin position="114"/>
        <end position="123"/>
    </location>
</feature>
<dbReference type="CDD" id="cd05170">
    <property type="entry name" value="PIKKc_SMG1"/>
    <property type="match status" value="1"/>
</dbReference>
<dbReference type="FunFam" id="1.10.1070.11:FF:000008">
    <property type="entry name" value="serine/threonine-protein kinase SMG1 isoform X2"/>
    <property type="match status" value="1"/>
</dbReference>
<dbReference type="InterPro" id="IPR014009">
    <property type="entry name" value="PIK_FAT"/>
</dbReference>
<evidence type="ECO:0000256" key="1">
    <source>
        <dbReference type="ARBA" id="ARBA00011031"/>
    </source>
</evidence>